<dbReference type="AlphaFoldDB" id="K5VBB7"/>
<sequence length="378" mass="41957">MDKPQETSKPKPAPSPRLPPGLHTSSGPPPNARKDGPIYASSQPSTPQGPYQPRTPEKPFSIQSQLPPLSTDDKDDATGPQTPRTGRANRSIHAGSQSQNATHTTARSSKPLTPVQAQPDDNTEMANTGDQQEGHPRSASSNEDLYLDDRQVVTLDEAIATMPIPDVGLPPVCLSDPNYLHHRQLREQLLNWEVLPDYVVFAVCFCATLWTDEEQTVFLLKQTLHDLGFTVACVAAPCADGHCRTDGLFLYAIYNLSQQDHDTLLDRFCWSMAPCTFFCWPSTPQPLPTHIGQFRGFSTYEESAIRRVFIAEFSRGRLAQLLAYLLSTHPHYADMKREQAIGCLLLTIRVTILQMSDPGGHTSWPLVNFYIDPPTLDN</sequence>
<organism evidence="2 3">
    <name type="scientific">Phanerochaete carnosa (strain HHB-10118-sp)</name>
    <name type="common">White-rot fungus</name>
    <name type="synonym">Peniophora carnosa</name>
    <dbReference type="NCBI Taxonomy" id="650164"/>
    <lineage>
        <taxon>Eukaryota</taxon>
        <taxon>Fungi</taxon>
        <taxon>Dikarya</taxon>
        <taxon>Basidiomycota</taxon>
        <taxon>Agaricomycotina</taxon>
        <taxon>Agaricomycetes</taxon>
        <taxon>Polyporales</taxon>
        <taxon>Phanerochaetaceae</taxon>
        <taxon>Phanerochaete</taxon>
    </lineage>
</organism>
<dbReference type="RefSeq" id="XP_007403095.1">
    <property type="nucleotide sequence ID" value="XM_007403033.1"/>
</dbReference>
<evidence type="ECO:0000256" key="1">
    <source>
        <dbReference type="SAM" id="MobiDB-lite"/>
    </source>
</evidence>
<protein>
    <submittedName>
        <fullName evidence="2">Uncharacterized protein</fullName>
    </submittedName>
</protein>
<keyword evidence="3" id="KW-1185">Reference proteome</keyword>
<feature type="region of interest" description="Disordered" evidence="1">
    <location>
        <begin position="1"/>
        <end position="145"/>
    </location>
</feature>
<dbReference type="HOGENOM" id="CLU_066690_0_0_1"/>
<proteinExistence type="predicted"/>
<dbReference type="KEGG" id="pco:PHACADRAFT_202928"/>
<dbReference type="GeneID" id="18912023"/>
<dbReference type="InParanoid" id="K5VBB7"/>
<accession>K5VBB7</accession>
<feature type="compositionally biased region" description="Polar residues" evidence="1">
    <location>
        <begin position="40"/>
        <end position="49"/>
    </location>
</feature>
<dbReference type="Proteomes" id="UP000008370">
    <property type="component" value="Unassembled WGS sequence"/>
</dbReference>
<evidence type="ECO:0000313" key="2">
    <source>
        <dbReference type="EMBL" id="EKM48353.1"/>
    </source>
</evidence>
<gene>
    <name evidence="2" type="ORF">PHACADRAFT_202928</name>
</gene>
<evidence type="ECO:0000313" key="3">
    <source>
        <dbReference type="Proteomes" id="UP000008370"/>
    </source>
</evidence>
<dbReference type="EMBL" id="JH931154">
    <property type="protein sequence ID" value="EKM48353.1"/>
    <property type="molecule type" value="Genomic_DNA"/>
</dbReference>
<reference evidence="2 3" key="1">
    <citation type="journal article" date="2012" name="BMC Genomics">
        <title>Comparative genomics of the white-rot fungi, Phanerochaete carnosa and P. chrysosporium, to elucidate the genetic basis of the distinct wood types they colonize.</title>
        <authorList>
            <person name="Suzuki H."/>
            <person name="MacDonald J."/>
            <person name="Syed K."/>
            <person name="Salamov A."/>
            <person name="Hori C."/>
            <person name="Aerts A."/>
            <person name="Henrissat B."/>
            <person name="Wiebenga A."/>
            <person name="vanKuyk P.A."/>
            <person name="Barry K."/>
            <person name="Lindquist E."/>
            <person name="LaButti K."/>
            <person name="Lapidus A."/>
            <person name="Lucas S."/>
            <person name="Coutinho P."/>
            <person name="Gong Y."/>
            <person name="Samejima M."/>
            <person name="Mahadevan R."/>
            <person name="Abou-Zaid M."/>
            <person name="de Vries R.P."/>
            <person name="Igarashi K."/>
            <person name="Yadav J.S."/>
            <person name="Grigoriev I.V."/>
            <person name="Master E.R."/>
        </authorList>
    </citation>
    <scope>NUCLEOTIDE SEQUENCE [LARGE SCALE GENOMIC DNA]</scope>
    <source>
        <strain evidence="2 3">HHB-10118-sp</strain>
    </source>
</reference>
<name>K5VBB7_PHACS</name>
<feature type="compositionally biased region" description="Polar residues" evidence="1">
    <location>
        <begin position="94"/>
        <end position="131"/>
    </location>
</feature>